<dbReference type="eggNOG" id="COG0457">
    <property type="taxonomic scope" value="Bacteria"/>
</dbReference>
<sequence>MKLRGMRHLLTVLLAMSVLSGCTSFISDPVSRMTMPELSEDKATLMTAINTLKPVGSLLIRPTNDDDSSIFTEDLNDDGVPETIVFYQTPGEAVQIHGMILENQGSTWVKKLVFDGEGTVLESVVLKDLTNDGKLDIVAGFSRGDEGLQKGLVVYSYSGSSLGEVLQLSYTKYVIDDLNGDGIEDITAVSLKRNEIATVTTYQYADGFQQLDKLDTLDPYINNYYNIVAGKVAEDKEGIVLDAAVNAHSASSYIVVMENNKLRVVVGGNDRTFRDRRILSQDIDGDGIIEIGILEAPKGWEYFDPNVIPYFTSYYKWDGKTDIIFSMQQYRDPSDRFYIDFPPEWYGKVTLDTKSIQDEYLKFMMSDSGETVAEVSFFSLNEWERVKDKGWELWGKDTDKVIGYRGKLEQTISGEKKAKNAAPMERKGIDE</sequence>
<name>A0A098M6U7_9BACL</name>
<evidence type="ECO:0000256" key="1">
    <source>
        <dbReference type="SAM" id="SignalP"/>
    </source>
</evidence>
<reference evidence="2 3" key="2">
    <citation type="submission" date="2014-10" db="EMBL/GenBank/DDBJ databases">
        <title>Comparative genomics of the Paenibacillus odorifer group.</title>
        <authorList>
            <person name="Tsai Y.-C."/>
            <person name="Martin N."/>
            <person name="Korlach J."/>
            <person name="Wiedmann M."/>
        </authorList>
    </citation>
    <scope>NUCLEOTIDE SEQUENCE [LARGE SCALE GENOMIC DNA]</scope>
    <source>
        <strain evidence="2 3">DSM 18334</strain>
    </source>
</reference>
<feature type="signal peptide" evidence="1">
    <location>
        <begin position="1"/>
        <end position="20"/>
    </location>
</feature>
<dbReference type="EMBL" id="JQCR01000003">
    <property type="protein sequence ID" value="KGE17267.1"/>
    <property type="molecule type" value="Genomic_DNA"/>
</dbReference>
<keyword evidence="3" id="KW-1185">Reference proteome</keyword>
<reference evidence="2 3" key="1">
    <citation type="submission" date="2014-08" db="EMBL/GenBank/DDBJ databases">
        <authorList>
            <person name="den Bakker H.C."/>
        </authorList>
    </citation>
    <scope>NUCLEOTIDE SEQUENCE [LARGE SCALE GENOMIC DNA]</scope>
    <source>
        <strain evidence="2 3">DSM 18334</strain>
    </source>
</reference>
<dbReference type="PROSITE" id="PS51257">
    <property type="entry name" value="PROKAR_LIPOPROTEIN"/>
    <property type="match status" value="1"/>
</dbReference>
<evidence type="ECO:0000313" key="2">
    <source>
        <dbReference type="EMBL" id="KGE17267.1"/>
    </source>
</evidence>
<organism evidence="2 3">
    <name type="scientific">Paenibacillus wynnii</name>
    <dbReference type="NCBI Taxonomy" id="268407"/>
    <lineage>
        <taxon>Bacteria</taxon>
        <taxon>Bacillati</taxon>
        <taxon>Bacillota</taxon>
        <taxon>Bacilli</taxon>
        <taxon>Bacillales</taxon>
        <taxon>Paenibacillaceae</taxon>
        <taxon>Paenibacillus</taxon>
    </lineage>
</organism>
<protein>
    <recommendedName>
        <fullName evidence="4">VCBS repeat-containing protein</fullName>
    </recommendedName>
</protein>
<dbReference type="AlphaFoldDB" id="A0A098M6U7"/>
<comment type="caution">
    <text evidence="2">The sequence shown here is derived from an EMBL/GenBank/DDBJ whole genome shotgun (WGS) entry which is preliminary data.</text>
</comment>
<dbReference type="SUPFAM" id="SSF69318">
    <property type="entry name" value="Integrin alpha N-terminal domain"/>
    <property type="match status" value="1"/>
</dbReference>
<dbReference type="InterPro" id="IPR028994">
    <property type="entry name" value="Integrin_alpha_N"/>
</dbReference>
<keyword evidence="1" id="KW-0732">Signal</keyword>
<proteinExistence type="predicted"/>
<accession>A0A098M6U7</accession>
<dbReference type="Proteomes" id="UP000029734">
    <property type="component" value="Unassembled WGS sequence"/>
</dbReference>
<evidence type="ECO:0008006" key="4">
    <source>
        <dbReference type="Google" id="ProtNLM"/>
    </source>
</evidence>
<feature type="chain" id="PRO_5039067174" description="VCBS repeat-containing protein" evidence="1">
    <location>
        <begin position="21"/>
        <end position="431"/>
    </location>
</feature>
<dbReference type="RefSeq" id="WP_036655917.1">
    <property type="nucleotide sequence ID" value="NZ_JQCR01000003.1"/>
</dbReference>
<dbReference type="STRING" id="268407.PWYN_21840"/>
<evidence type="ECO:0000313" key="3">
    <source>
        <dbReference type="Proteomes" id="UP000029734"/>
    </source>
</evidence>
<gene>
    <name evidence="2" type="ORF">PWYN_21840</name>
</gene>